<sequence>MGQPVTGVGALPKAWLTARQCEIPTLVPLPSSRLLRSALP</sequence>
<accession>A0ABS4TWR3</accession>
<name>A0ABS4TWR3_9PSEU</name>
<dbReference type="EMBL" id="JAGINW010000001">
    <property type="protein sequence ID" value="MBP2328845.1"/>
    <property type="molecule type" value="Genomic_DNA"/>
</dbReference>
<comment type="caution">
    <text evidence="1">The sequence shown here is derived from an EMBL/GenBank/DDBJ whole genome shotgun (WGS) entry which is preliminary data.</text>
</comment>
<evidence type="ECO:0000313" key="2">
    <source>
        <dbReference type="Proteomes" id="UP001519332"/>
    </source>
</evidence>
<keyword evidence="2" id="KW-1185">Reference proteome</keyword>
<proteinExistence type="predicted"/>
<organism evidence="1 2">
    <name type="scientific">Kibdelosporangium banguiense</name>
    <dbReference type="NCBI Taxonomy" id="1365924"/>
    <lineage>
        <taxon>Bacteria</taxon>
        <taxon>Bacillati</taxon>
        <taxon>Actinomycetota</taxon>
        <taxon>Actinomycetes</taxon>
        <taxon>Pseudonocardiales</taxon>
        <taxon>Pseudonocardiaceae</taxon>
        <taxon>Kibdelosporangium</taxon>
    </lineage>
</organism>
<dbReference type="Proteomes" id="UP001519332">
    <property type="component" value="Unassembled WGS sequence"/>
</dbReference>
<evidence type="ECO:0000313" key="1">
    <source>
        <dbReference type="EMBL" id="MBP2328845.1"/>
    </source>
</evidence>
<gene>
    <name evidence="1" type="ORF">JOF56_009230</name>
</gene>
<dbReference type="RefSeq" id="WP_307855559.1">
    <property type="nucleotide sequence ID" value="NZ_JAGINW010000001.1"/>
</dbReference>
<reference evidence="1 2" key="1">
    <citation type="submission" date="2021-03" db="EMBL/GenBank/DDBJ databases">
        <title>Sequencing the genomes of 1000 actinobacteria strains.</title>
        <authorList>
            <person name="Klenk H.-P."/>
        </authorList>
    </citation>
    <scope>NUCLEOTIDE SEQUENCE [LARGE SCALE GENOMIC DNA]</scope>
    <source>
        <strain evidence="1 2">DSM 46670</strain>
    </source>
</reference>
<protein>
    <submittedName>
        <fullName evidence="1">Uncharacterized protein</fullName>
    </submittedName>
</protein>